<reference evidence="1 2" key="1">
    <citation type="journal article" date="2023" name="Nucleic Acids Res.">
        <title>The hologenome of Daphnia magna reveals possible DNA methylation and microbiome-mediated evolution of the host genome.</title>
        <authorList>
            <person name="Chaturvedi A."/>
            <person name="Li X."/>
            <person name="Dhandapani V."/>
            <person name="Marshall H."/>
            <person name="Kissane S."/>
            <person name="Cuenca-Cambronero M."/>
            <person name="Asole G."/>
            <person name="Calvet F."/>
            <person name="Ruiz-Romero M."/>
            <person name="Marangio P."/>
            <person name="Guigo R."/>
            <person name="Rago D."/>
            <person name="Mirbahai L."/>
            <person name="Eastwood N."/>
            <person name="Colbourne J.K."/>
            <person name="Zhou J."/>
            <person name="Mallon E."/>
            <person name="Orsini L."/>
        </authorList>
    </citation>
    <scope>NUCLEOTIDE SEQUENCE [LARGE SCALE GENOMIC DNA]</scope>
    <source>
        <strain evidence="1">LRV0_1</strain>
    </source>
</reference>
<evidence type="ECO:0000313" key="1">
    <source>
        <dbReference type="EMBL" id="KAK4002229.1"/>
    </source>
</evidence>
<dbReference type="EMBL" id="JAOYFB010000001">
    <property type="protein sequence ID" value="KAK4002229.1"/>
    <property type="molecule type" value="Genomic_DNA"/>
</dbReference>
<accession>A0ABQ9YNP8</accession>
<proteinExistence type="predicted"/>
<sequence>MAGHIPNEGFPSCFYEGRQQLQPWEYTGLKCQEVLLSRRYQVALVGVCAVPGKVLSENIETMLSI</sequence>
<keyword evidence="2" id="KW-1185">Reference proteome</keyword>
<protein>
    <submittedName>
        <fullName evidence="1">Uncharacterized protein</fullName>
    </submittedName>
</protein>
<organism evidence="1 2">
    <name type="scientific">Daphnia magna</name>
    <dbReference type="NCBI Taxonomy" id="35525"/>
    <lineage>
        <taxon>Eukaryota</taxon>
        <taxon>Metazoa</taxon>
        <taxon>Ecdysozoa</taxon>
        <taxon>Arthropoda</taxon>
        <taxon>Crustacea</taxon>
        <taxon>Branchiopoda</taxon>
        <taxon>Diplostraca</taxon>
        <taxon>Cladocera</taxon>
        <taxon>Anomopoda</taxon>
        <taxon>Daphniidae</taxon>
        <taxon>Daphnia</taxon>
    </lineage>
</organism>
<evidence type="ECO:0000313" key="2">
    <source>
        <dbReference type="Proteomes" id="UP001234178"/>
    </source>
</evidence>
<gene>
    <name evidence="1" type="ORF">OUZ56_004071</name>
</gene>
<dbReference type="Proteomes" id="UP001234178">
    <property type="component" value="Unassembled WGS sequence"/>
</dbReference>
<comment type="caution">
    <text evidence="1">The sequence shown here is derived from an EMBL/GenBank/DDBJ whole genome shotgun (WGS) entry which is preliminary data.</text>
</comment>
<name>A0ABQ9YNP8_9CRUS</name>